<name>A0A0L8IAK4_OCTBM</name>
<protein>
    <submittedName>
        <fullName evidence="1">Uncharacterized protein</fullName>
    </submittedName>
</protein>
<sequence>MIIYWNVNEIERSIYSFRLFKESQDMFLKSQSLIVEVNRTLLIILHQRKYLAVFVPAFSPFQLKSC</sequence>
<reference evidence="1" key="1">
    <citation type="submission" date="2015-07" db="EMBL/GenBank/DDBJ databases">
        <title>MeaNS - Measles Nucleotide Surveillance Program.</title>
        <authorList>
            <person name="Tran T."/>
            <person name="Druce J."/>
        </authorList>
    </citation>
    <scope>NUCLEOTIDE SEQUENCE</scope>
    <source>
        <strain evidence="1">UCB-OBI-ISO-001</strain>
        <tissue evidence="1">Gonad</tissue>
    </source>
</reference>
<proteinExistence type="predicted"/>
<gene>
    <name evidence="1" type="ORF">OCBIM_22027470mg</name>
</gene>
<organism evidence="1">
    <name type="scientific">Octopus bimaculoides</name>
    <name type="common">California two-spotted octopus</name>
    <dbReference type="NCBI Taxonomy" id="37653"/>
    <lineage>
        <taxon>Eukaryota</taxon>
        <taxon>Metazoa</taxon>
        <taxon>Spiralia</taxon>
        <taxon>Lophotrochozoa</taxon>
        <taxon>Mollusca</taxon>
        <taxon>Cephalopoda</taxon>
        <taxon>Coleoidea</taxon>
        <taxon>Octopodiformes</taxon>
        <taxon>Octopoda</taxon>
        <taxon>Incirrata</taxon>
        <taxon>Octopodidae</taxon>
        <taxon>Octopus</taxon>
    </lineage>
</organism>
<dbReference type="AlphaFoldDB" id="A0A0L8IAK4"/>
<accession>A0A0L8IAK4</accession>
<dbReference type="EMBL" id="KQ416225">
    <property type="protein sequence ID" value="KOF98045.1"/>
    <property type="molecule type" value="Genomic_DNA"/>
</dbReference>
<evidence type="ECO:0000313" key="1">
    <source>
        <dbReference type="EMBL" id="KOF98045.1"/>
    </source>
</evidence>